<reference evidence="1 2" key="1">
    <citation type="submission" date="2024-02" db="EMBL/GenBank/DDBJ databases">
        <title>De novo assembly and annotation of 12 fungi associated with fruit tree decline syndrome in Ontario, Canada.</title>
        <authorList>
            <person name="Sulman M."/>
            <person name="Ellouze W."/>
            <person name="Ilyukhin E."/>
        </authorList>
    </citation>
    <scope>NUCLEOTIDE SEQUENCE [LARGE SCALE GENOMIC DNA]</scope>
    <source>
        <strain evidence="1 2">FDS-637</strain>
    </source>
</reference>
<proteinExistence type="predicted"/>
<name>A0ABR3CH08_9PEZI</name>
<dbReference type="EMBL" id="JAJVCZ030000005">
    <property type="protein sequence ID" value="KAL0259919.1"/>
    <property type="molecule type" value="Genomic_DNA"/>
</dbReference>
<protein>
    <submittedName>
        <fullName evidence="1">Uncharacterized protein</fullName>
    </submittedName>
</protein>
<evidence type="ECO:0000313" key="1">
    <source>
        <dbReference type="EMBL" id="KAL0259919.1"/>
    </source>
</evidence>
<dbReference type="RefSeq" id="XP_066632948.1">
    <property type="nucleotide sequence ID" value="XM_066777106.1"/>
</dbReference>
<sequence>MGDVAELSESTAKQLEELSTAQLLTERILSNFSPTSSDEPVADLTPSLAIGRSLLGSNRYLDVVTYRLPNHEQPNDYMAELIEHTGPREAITVLRTRYDKRSGALWLLLDRAERELNITMTLAHTENGVNVINTRRLGRPAY</sequence>
<gene>
    <name evidence="1" type="ORF">SLS55_005662</name>
</gene>
<keyword evidence="2" id="KW-1185">Reference proteome</keyword>
<dbReference type="Proteomes" id="UP001430584">
    <property type="component" value="Unassembled WGS sequence"/>
</dbReference>
<organism evidence="1 2">
    <name type="scientific">Diplodia seriata</name>
    <dbReference type="NCBI Taxonomy" id="420778"/>
    <lineage>
        <taxon>Eukaryota</taxon>
        <taxon>Fungi</taxon>
        <taxon>Dikarya</taxon>
        <taxon>Ascomycota</taxon>
        <taxon>Pezizomycotina</taxon>
        <taxon>Dothideomycetes</taxon>
        <taxon>Dothideomycetes incertae sedis</taxon>
        <taxon>Botryosphaeriales</taxon>
        <taxon>Botryosphaeriaceae</taxon>
        <taxon>Diplodia</taxon>
    </lineage>
</organism>
<evidence type="ECO:0000313" key="2">
    <source>
        <dbReference type="Proteomes" id="UP001430584"/>
    </source>
</evidence>
<comment type="caution">
    <text evidence="1">The sequence shown here is derived from an EMBL/GenBank/DDBJ whole genome shotgun (WGS) entry which is preliminary data.</text>
</comment>
<accession>A0ABR3CH08</accession>
<dbReference type="GeneID" id="92009747"/>